<dbReference type="Gene3D" id="3.30.420.10">
    <property type="entry name" value="Ribonuclease H-like superfamily/Ribonuclease H"/>
    <property type="match status" value="1"/>
</dbReference>
<dbReference type="Pfam" id="PF22936">
    <property type="entry name" value="Pol_BBD"/>
    <property type="match status" value="1"/>
</dbReference>
<dbReference type="InterPro" id="IPR043502">
    <property type="entry name" value="DNA/RNA_pol_sf"/>
</dbReference>
<reference evidence="4" key="1">
    <citation type="submission" date="2018-02" db="EMBL/GenBank/DDBJ databases">
        <authorList>
            <person name="Cohen D.B."/>
            <person name="Kent A.D."/>
        </authorList>
    </citation>
    <scope>NUCLEOTIDE SEQUENCE</scope>
</reference>
<dbReference type="PROSITE" id="PS50994">
    <property type="entry name" value="INTEGRASE"/>
    <property type="match status" value="1"/>
</dbReference>
<evidence type="ECO:0000256" key="2">
    <source>
        <dbReference type="SAM" id="MobiDB-lite"/>
    </source>
</evidence>
<feature type="region of interest" description="Disordered" evidence="2">
    <location>
        <begin position="131"/>
        <end position="193"/>
    </location>
</feature>
<feature type="compositionally biased region" description="Polar residues" evidence="2">
    <location>
        <begin position="179"/>
        <end position="193"/>
    </location>
</feature>
<evidence type="ECO:0000313" key="4">
    <source>
        <dbReference type="EMBL" id="SPD03780.1"/>
    </source>
</evidence>
<dbReference type="EMBL" id="OIVN01002447">
    <property type="protein sequence ID" value="SPD03780.1"/>
    <property type="molecule type" value="Genomic_DNA"/>
</dbReference>
<keyword evidence="1" id="KW-0645">Protease</keyword>
<dbReference type="GO" id="GO:0015074">
    <property type="term" value="P:DNA integration"/>
    <property type="evidence" value="ECO:0007669"/>
    <property type="project" value="InterPro"/>
</dbReference>
<evidence type="ECO:0000259" key="3">
    <source>
        <dbReference type="PROSITE" id="PS50994"/>
    </source>
</evidence>
<dbReference type="SUPFAM" id="SSF56672">
    <property type="entry name" value="DNA/RNA polymerases"/>
    <property type="match status" value="1"/>
</dbReference>
<dbReference type="GO" id="GO:0004190">
    <property type="term" value="F:aspartic-type endopeptidase activity"/>
    <property type="evidence" value="ECO:0007669"/>
    <property type="project" value="UniProtKB-KW"/>
</dbReference>
<dbReference type="InterPro" id="IPR025724">
    <property type="entry name" value="GAG-pre-integrase_dom"/>
</dbReference>
<dbReference type="InterPro" id="IPR054722">
    <property type="entry name" value="PolX-like_BBD"/>
</dbReference>
<feature type="region of interest" description="Disordered" evidence="2">
    <location>
        <begin position="812"/>
        <end position="859"/>
    </location>
</feature>
<keyword evidence="1" id="KW-0064">Aspartyl protease</keyword>
<dbReference type="InterPro" id="IPR001584">
    <property type="entry name" value="Integrase_cat-core"/>
</dbReference>
<dbReference type="InterPro" id="IPR036397">
    <property type="entry name" value="RNaseH_sf"/>
</dbReference>
<feature type="compositionally biased region" description="Polar residues" evidence="2">
    <location>
        <begin position="812"/>
        <end position="845"/>
    </location>
</feature>
<accession>A0A2N9GWT3</accession>
<dbReference type="Pfam" id="PF07727">
    <property type="entry name" value="RVT_2"/>
    <property type="match status" value="1"/>
</dbReference>
<feature type="compositionally biased region" description="Polar residues" evidence="2">
    <location>
        <begin position="131"/>
        <end position="150"/>
    </location>
</feature>
<dbReference type="CDD" id="cd09272">
    <property type="entry name" value="RNase_HI_RT_Ty1"/>
    <property type="match status" value="1"/>
</dbReference>
<keyword evidence="1" id="KW-0378">Hydrolase</keyword>
<sequence>MHIQSFLAQGSTSDKANLRALFRCLSCLRHCPAATVRNPVACAAKKLIHRRTDLPPPSSLPLPDSNYDTSAAVGKISRSSTQPRKNQPHTKLDAPPHAAQSSGVVILGSPANGLQSGHIRRYWKDLENLNPTAQESSSSEPGRAAQSSGTVILGSPATGLRSRHIRRRWKDLEKLDPTAQESSSSKPGRAAQSSCAVKPFFTTKLKMPSLFDSKIGMVSIIRSSLGSATPPTPSVSMEFGGYDTAKDVWDMLASRYAGSDGAREHHLMVTLYQLRQDPGERITAFHSRMRFLWDQLVASEPVIRSVSNAKLVSTHRERTRLHQFLMGVLDDFDLTRRFLPLLASVDPSVTAPPKGHDKRRSNKKNSHLICAFCKHRGHTIDQCNMRACILQRSAALTASESVPSSDAAPFDPVSLTTPTYNIADLQALFSQVQAPSSSASNPALSVTPGISSEWFLDSACCNHMTDNPHLTSAHTPPVLPTITTADGSAMTVSHVGSISTPNLSVSDVFCVPKLHLNLLSVGQLTELGLNLFFSSRGCLVQDSRTGQIVGTARKVGRLFELTSLHFPSSSVSAPVIAASASIELWHSRLGHVSLPRIQTLVSRGLLGSVSSSPFDCMPCQLGKQPALPFNNSESIASATFDLIHSDVWGPSPVPTTQYSKAIKVFRSDNAREYRQTDFSTILKHYGTIFHTSCAGTSQQNGRAERKLRHILDTVRALTNAASTPVSFWGEAALTAVYTINRCPSPVVQNTTPYERLFGTAPNYSLLKKRGTGVMIQSPSVFESLGMWYSGNTRCSIPYLHFLQLIPSPTSLPSADPSSDVSPTTDPTFDESPLSTPAANPVNTTAPKPRRSHRASSDPLWQQAMKEELDALLKTDQDIDQMVLLIATRLVSLPRDSLKEYGIDYEETFAPVARLSSVRTLIAVSSSRHWPLFQMDVKNAFLNGELTEEVYMQLPPGFSQPPGFSHKMCRLRQALYGLKQAPRAWFAKFSSTISQHGFLASSYDSALFFLTLRSWYYPSLVSFHPPMVTISLKPKYTSDLISRAGITDSKIVDTPIEYNNRLNTHDGEPLPDATLYRQLVRSLVYLTVTRPDISYALHIVSQFMAAPRSLHYAAVLWILRYLKGTLFHGLHFSSQSSLTLQAYSDADWAGDPTDRRSTTGYCFLLGDSLISWRSKKQSVVARSSTEAEYRALADTTAELLWLRWLPPGLRH</sequence>
<evidence type="ECO:0000256" key="1">
    <source>
        <dbReference type="ARBA" id="ARBA00022750"/>
    </source>
</evidence>
<dbReference type="AlphaFoldDB" id="A0A2N9GWT3"/>
<organism evidence="4">
    <name type="scientific">Fagus sylvatica</name>
    <name type="common">Beechnut</name>
    <dbReference type="NCBI Taxonomy" id="28930"/>
    <lineage>
        <taxon>Eukaryota</taxon>
        <taxon>Viridiplantae</taxon>
        <taxon>Streptophyta</taxon>
        <taxon>Embryophyta</taxon>
        <taxon>Tracheophyta</taxon>
        <taxon>Spermatophyta</taxon>
        <taxon>Magnoliopsida</taxon>
        <taxon>eudicotyledons</taxon>
        <taxon>Gunneridae</taxon>
        <taxon>Pentapetalae</taxon>
        <taxon>rosids</taxon>
        <taxon>fabids</taxon>
        <taxon>Fagales</taxon>
        <taxon>Fagaceae</taxon>
        <taxon>Fagus</taxon>
    </lineage>
</organism>
<name>A0A2N9GWT3_FAGSY</name>
<dbReference type="InterPro" id="IPR012337">
    <property type="entry name" value="RNaseH-like_sf"/>
</dbReference>
<dbReference type="GO" id="GO:0003676">
    <property type="term" value="F:nucleic acid binding"/>
    <property type="evidence" value="ECO:0007669"/>
    <property type="project" value="InterPro"/>
</dbReference>
<dbReference type="InterPro" id="IPR013103">
    <property type="entry name" value="RVT_2"/>
</dbReference>
<feature type="domain" description="Integrase catalytic" evidence="3">
    <location>
        <begin position="570"/>
        <end position="760"/>
    </location>
</feature>
<dbReference type="SUPFAM" id="SSF53098">
    <property type="entry name" value="Ribonuclease H-like"/>
    <property type="match status" value="1"/>
</dbReference>
<protein>
    <recommendedName>
        <fullName evidence="3">Integrase catalytic domain-containing protein</fullName>
    </recommendedName>
</protein>
<gene>
    <name evidence="4" type="ORF">FSB_LOCUS31662</name>
</gene>
<dbReference type="PANTHER" id="PTHR11439">
    <property type="entry name" value="GAG-POL-RELATED RETROTRANSPOSON"/>
    <property type="match status" value="1"/>
</dbReference>
<dbReference type="Pfam" id="PF13976">
    <property type="entry name" value="gag_pre-integrs"/>
    <property type="match status" value="1"/>
</dbReference>
<proteinExistence type="predicted"/>
<feature type="region of interest" description="Disordered" evidence="2">
    <location>
        <begin position="75"/>
        <end position="99"/>
    </location>
</feature>
<dbReference type="PANTHER" id="PTHR11439:SF461">
    <property type="entry name" value="OS10G0432200 PROTEIN"/>
    <property type="match status" value="1"/>
</dbReference>